<dbReference type="Pfam" id="PF02994">
    <property type="entry name" value="Transposase_22"/>
    <property type="match status" value="1"/>
</dbReference>
<reference evidence="4" key="3">
    <citation type="submission" date="2025-09" db="UniProtKB">
        <authorList>
            <consortium name="Ensembl"/>
        </authorList>
    </citation>
    <scope>IDENTIFICATION</scope>
</reference>
<keyword evidence="5" id="KW-1185">Reference proteome</keyword>
<dbReference type="InterPro" id="IPR004244">
    <property type="entry name" value="Transposase_22"/>
</dbReference>
<feature type="region of interest" description="Disordered" evidence="2">
    <location>
        <begin position="1"/>
        <end position="48"/>
    </location>
</feature>
<dbReference type="InParanoid" id="A0A673ALR6"/>
<reference evidence="4" key="2">
    <citation type="submission" date="2025-08" db="UniProtKB">
        <authorList>
            <consortium name="Ensembl"/>
        </authorList>
    </citation>
    <scope>IDENTIFICATION</scope>
</reference>
<reference evidence="4" key="1">
    <citation type="submission" date="2019-06" db="EMBL/GenBank/DDBJ databases">
        <authorList>
            <consortium name="Wellcome Sanger Institute Data Sharing"/>
        </authorList>
    </citation>
    <scope>NUCLEOTIDE SEQUENCE [LARGE SCALE GENOMIC DNA]</scope>
</reference>
<proteinExistence type="predicted"/>
<evidence type="ECO:0000259" key="3">
    <source>
        <dbReference type="Pfam" id="PF02994"/>
    </source>
</evidence>
<organism evidence="4 5">
    <name type="scientific">Sphaeramia orbicularis</name>
    <name type="common">orbiculate cardinalfish</name>
    <dbReference type="NCBI Taxonomy" id="375764"/>
    <lineage>
        <taxon>Eukaryota</taxon>
        <taxon>Metazoa</taxon>
        <taxon>Chordata</taxon>
        <taxon>Craniata</taxon>
        <taxon>Vertebrata</taxon>
        <taxon>Euteleostomi</taxon>
        <taxon>Actinopterygii</taxon>
        <taxon>Neopterygii</taxon>
        <taxon>Teleostei</taxon>
        <taxon>Neoteleostei</taxon>
        <taxon>Acanthomorphata</taxon>
        <taxon>Gobiaria</taxon>
        <taxon>Kurtiformes</taxon>
        <taxon>Apogonoidei</taxon>
        <taxon>Apogonidae</taxon>
        <taxon>Apogoninae</taxon>
        <taxon>Sphaeramia</taxon>
    </lineage>
</organism>
<keyword evidence="1" id="KW-0175">Coiled coil</keyword>
<dbReference type="AlphaFoldDB" id="A0A673ALR6"/>
<feature type="domain" description="L1 transposable element RRM" evidence="3">
    <location>
        <begin position="136"/>
        <end position="231"/>
    </location>
</feature>
<dbReference type="Gene3D" id="1.20.5.340">
    <property type="match status" value="1"/>
</dbReference>
<dbReference type="Ensembl" id="ENSSORT00005030165.1">
    <property type="protein sequence ID" value="ENSSORP00005029332.1"/>
    <property type="gene ID" value="ENSSORG00005014001.1"/>
</dbReference>
<evidence type="ECO:0000313" key="5">
    <source>
        <dbReference type="Proteomes" id="UP000472271"/>
    </source>
</evidence>
<protein>
    <recommendedName>
        <fullName evidence="3">L1 transposable element RRM domain-containing protein</fullName>
    </recommendedName>
</protein>
<dbReference type="PANTHER" id="PTHR11505">
    <property type="entry name" value="L1 TRANSPOSABLE ELEMENT-RELATED"/>
    <property type="match status" value="1"/>
</dbReference>
<name>A0A673ALR6_9TELE</name>
<evidence type="ECO:0000256" key="1">
    <source>
        <dbReference type="SAM" id="Coils"/>
    </source>
</evidence>
<dbReference type="Gene3D" id="3.30.70.1820">
    <property type="entry name" value="L1 transposable element, RRM domain"/>
    <property type="match status" value="1"/>
</dbReference>
<dbReference type="Proteomes" id="UP000472271">
    <property type="component" value="Chromosome 16"/>
</dbReference>
<accession>A0A673ALR6</accession>
<evidence type="ECO:0000313" key="4">
    <source>
        <dbReference type="Ensembl" id="ENSSORP00005029332.1"/>
    </source>
</evidence>
<evidence type="ECO:0000256" key="2">
    <source>
        <dbReference type="SAM" id="MobiDB-lite"/>
    </source>
</evidence>
<feature type="coiled-coil region" evidence="1">
    <location>
        <begin position="78"/>
        <end position="126"/>
    </location>
</feature>
<dbReference type="InterPro" id="IPR043636">
    <property type="entry name" value="L1_RRM_dom"/>
</dbReference>
<feature type="compositionally biased region" description="Polar residues" evidence="2">
    <location>
        <begin position="9"/>
        <end position="48"/>
    </location>
</feature>
<sequence>MNRGKNSRLKSTSSPKIDQMLSSQPRDNEANAVQASTSMAKPGETDSSVINEIRNMKRELQDKIQVVGTDVTTIKMNLDSLKTDVANLGNRIGETENRVSQLEDENVQLSQVTSELKNKVAQLEARIQYQENYSRRNNLRIKGVPELIDKEKSVTECVKDILRSLLPNDEDINQIVIERAHRIPTALKEDRQLIPFGPRHILVRFLRFSDREKIRLRARDLGTFNWNGNKVDFFPDFTKEVQDKRNKFTEVRRMCRAKGLKYTLQYPAVFWVTVGP</sequence>